<proteinExistence type="inferred from homology"/>
<evidence type="ECO:0000313" key="6">
    <source>
        <dbReference type="EMBL" id="KAK3394983.1"/>
    </source>
</evidence>
<dbReference type="Gene3D" id="3.30.40.10">
    <property type="entry name" value="Zinc/RING finger domain, C3HC4 (zinc finger)"/>
    <property type="match status" value="1"/>
</dbReference>
<keyword evidence="7" id="KW-1185">Reference proteome</keyword>
<evidence type="ECO:0000256" key="1">
    <source>
        <dbReference type="ARBA" id="ARBA00007025"/>
    </source>
</evidence>
<dbReference type="Proteomes" id="UP001285441">
    <property type="component" value="Unassembled WGS sequence"/>
</dbReference>
<dbReference type="SUPFAM" id="SSF52540">
    <property type="entry name" value="P-loop containing nucleoside triphosphate hydrolases"/>
    <property type="match status" value="1"/>
</dbReference>
<dbReference type="GO" id="GO:0016787">
    <property type="term" value="F:hydrolase activity"/>
    <property type="evidence" value="ECO:0007669"/>
    <property type="project" value="UniProtKB-KW"/>
</dbReference>
<dbReference type="GO" id="GO:0005634">
    <property type="term" value="C:nucleus"/>
    <property type="evidence" value="ECO:0007669"/>
    <property type="project" value="TreeGrafter"/>
</dbReference>
<keyword evidence="2" id="KW-0547">Nucleotide-binding</keyword>
<dbReference type="SMART" id="SM00487">
    <property type="entry name" value="DEXDc"/>
    <property type="match status" value="1"/>
</dbReference>
<evidence type="ECO:0000256" key="2">
    <source>
        <dbReference type="ARBA" id="ARBA00022741"/>
    </source>
</evidence>
<keyword evidence="4" id="KW-0067">ATP-binding</keyword>
<dbReference type="InterPro" id="IPR050628">
    <property type="entry name" value="SNF2_RAD54_helicase_TF"/>
</dbReference>
<dbReference type="AlphaFoldDB" id="A0AAE0P7U0"/>
<dbReference type="SUPFAM" id="SSF57850">
    <property type="entry name" value="RING/U-box"/>
    <property type="match status" value="1"/>
</dbReference>
<evidence type="ECO:0000259" key="5">
    <source>
        <dbReference type="PROSITE" id="PS51192"/>
    </source>
</evidence>
<name>A0AAE0P7U0_9PEZI</name>
<evidence type="ECO:0000256" key="4">
    <source>
        <dbReference type="ARBA" id="ARBA00022840"/>
    </source>
</evidence>
<dbReference type="GO" id="GO:0008094">
    <property type="term" value="F:ATP-dependent activity, acting on DNA"/>
    <property type="evidence" value="ECO:0007669"/>
    <property type="project" value="TreeGrafter"/>
</dbReference>
<protein>
    <submittedName>
        <fullName evidence="6">SNF2 family N-terminal domain-containing protein</fullName>
    </submittedName>
</protein>
<dbReference type="GO" id="GO:0006281">
    <property type="term" value="P:DNA repair"/>
    <property type="evidence" value="ECO:0007669"/>
    <property type="project" value="TreeGrafter"/>
</dbReference>
<dbReference type="EMBL" id="JAULSW010000001">
    <property type="protein sequence ID" value="KAK3394983.1"/>
    <property type="molecule type" value="Genomic_DNA"/>
</dbReference>
<dbReference type="InterPro" id="IPR000330">
    <property type="entry name" value="SNF2_N"/>
</dbReference>
<dbReference type="PROSITE" id="PS51192">
    <property type="entry name" value="HELICASE_ATP_BIND_1"/>
    <property type="match status" value="1"/>
</dbReference>
<dbReference type="InterPro" id="IPR027417">
    <property type="entry name" value="P-loop_NTPase"/>
</dbReference>
<comment type="caution">
    <text evidence="6">The sequence shown here is derived from an EMBL/GenBank/DDBJ whole genome shotgun (WGS) entry which is preliminary data.</text>
</comment>
<dbReference type="PANTHER" id="PTHR45626">
    <property type="entry name" value="TRANSCRIPTION TERMINATION FACTOR 2-RELATED"/>
    <property type="match status" value="1"/>
</dbReference>
<accession>A0AAE0P7U0</accession>
<sequence>MIFMQAVSQKHCALLQIVNGTDIAVLDQATARALVDFEKLPGCQYDLFTRRKELLAAATGHQADKKNIEFAVFFVLYGPQHEQREAGRVLSKARQFLQHPSYMRHGVSKYDNPYMVSFTDLPSTPNTISSAAEHNGELEVEALLNNLDHQGELGAAGVSDIVTKGLKNHQSFGVDFIAQREGRKPSTLPSIWQQERVNGTNCFTHAVTGDKRSRPDPEAIGRILADEMGLGKTLTMPASIVGSLLESRQFAEQNPTLNVKGTLVIAPSILVLEEWLSDIQHHLSADHIRVLKHHGKAKTKRVEDLLLCDVVLTTYSTPVSEFQSEESVLYDANWFRVALDEASNLSARLRWCLTGTPIHNTLYDLGSLVNFLRIGQLESKAAFRKHIVNPIREAQAGSIARLQLLLKSICLRRTTDCLRLPELEEVVQEVQLSPAEPLLYQTVQGHARTETCRFVCTSGNQRQKTFSSERYPLTTGVQPRNRGLKIQQEVRADGSEDGDDNTDFVKLDGSQWYGKCGCDIKMIRNDVGTETGRFTPCNDLLCSDCYVEWEQATTKGPGRGKPRCPICRKTVPKLGASGKKKPLQAELDFQGVIVSHLVEDIR</sequence>
<dbReference type="Pfam" id="PF00176">
    <property type="entry name" value="SNF2-rel_dom"/>
    <property type="match status" value="1"/>
</dbReference>
<feature type="domain" description="Helicase ATP-binding" evidence="5">
    <location>
        <begin position="213"/>
        <end position="375"/>
    </location>
</feature>
<dbReference type="InterPro" id="IPR038718">
    <property type="entry name" value="SNF2-like_sf"/>
</dbReference>
<gene>
    <name evidence="6" type="ORF">B0H63DRAFT_518053</name>
</gene>
<evidence type="ECO:0000313" key="7">
    <source>
        <dbReference type="Proteomes" id="UP001285441"/>
    </source>
</evidence>
<dbReference type="GO" id="GO:0005524">
    <property type="term" value="F:ATP binding"/>
    <property type="evidence" value="ECO:0007669"/>
    <property type="project" value="UniProtKB-KW"/>
</dbReference>
<dbReference type="InterPro" id="IPR014001">
    <property type="entry name" value="Helicase_ATP-bd"/>
</dbReference>
<evidence type="ECO:0000256" key="3">
    <source>
        <dbReference type="ARBA" id="ARBA00022801"/>
    </source>
</evidence>
<organism evidence="6 7">
    <name type="scientific">Podospora didyma</name>
    <dbReference type="NCBI Taxonomy" id="330526"/>
    <lineage>
        <taxon>Eukaryota</taxon>
        <taxon>Fungi</taxon>
        <taxon>Dikarya</taxon>
        <taxon>Ascomycota</taxon>
        <taxon>Pezizomycotina</taxon>
        <taxon>Sordariomycetes</taxon>
        <taxon>Sordariomycetidae</taxon>
        <taxon>Sordariales</taxon>
        <taxon>Podosporaceae</taxon>
        <taxon>Podospora</taxon>
    </lineage>
</organism>
<dbReference type="Gene3D" id="3.40.50.10810">
    <property type="entry name" value="Tandem AAA-ATPase domain"/>
    <property type="match status" value="1"/>
</dbReference>
<reference evidence="6" key="1">
    <citation type="journal article" date="2023" name="Mol. Phylogenet. Evol.">
        <title>Genome-scale phylogeny and comparative genomics of the fungal order Sordariales.</title>
        <authorList>
            <person name="Hensen N."/>
            <person name="Bonometti L."/>
            <person name="Westerberg I."/>
            <person name="Brannstrom I.O."/>
            <person name="Guillou S."/>
            <person name="Cros-Aarteil S."/>
            <person name="Calhoun S."/>
            <person name="Haridas S."/>
            <person name="Kuo A."/>
            <person name="Mondo S."/>
            <person name="Pangilinan J."/>
            <person name="Riley R."/>
            <person name="LaButti K."/>
            <person name="Andreopoulos B."/>
            <person name="Lipzen A."/>
            <person name="Chen C."/>
            <person name="Yan M."/>
            <person name="Daum C."/>
            <person name="Ng V."/>
            <person name="Clum A."/>
            <person name="Steindorff A."/>
            <person name="Ohm R.A."/>
            <person name="Martin F."/>
            <person name="Silar P."/>
            <person name="Natvig D.O."/>
            <person name="Lalanne C."/>
            <person name="Gautier V."/>
            <person name="Ament-Velasquez S.L."/>
            <person name="Kruys A."/>
            <person name="Hutchinson M.I."/>
            <person name="Powell A.J."/>
            <person name="Barry K."/>
            <person name="Miller A.N."/>
            <person name="Grigoriev I.V."/>
            <person name="Debuchy R."/>
            <person name="Gladieux P."/>
            <person name="Hiltunen Thoren M."/>
            <person name="Johannesson H."/>
        </authorList>
    </citation>
    <scope>NUCLEOTIDE SEQUENCE</scope>
    <source>
        <strain evidence="6">CBS 232.78</strain>
    </source>
</reference>
<reference evidence="6" key="2">
    <citation type="submission" date="2023-06" db="EMBL/GenBank/DDBJ databases">
        <authorList>
            <consortium name="Lawrence Berkeley National Laboratory"/>
            <person name="Haridas S."/>
            <person name="Hensen N."/>
            <person name="Bonometti L."/>
            <person name="Westerberg I."/>
            <person name="Brannstrom I.O."/>
            <person name="Guillou S."/>
            <person name="Cros-Aarteil S."/>
            <person name="Calhoun S."/>
            <person name="Kuo A."/>
            <person name="Mondo S."/>
            <person name="Pangilinan J."/>
            <person name="Riley R."/>
            <person name="LaButti K."/>
            <person name="Andreopoulos B."/>
            <person name="Lipzen A."/>
            <person name="Chen C."/>
            <person name="Yanf M."/>
            <person name="Daum C."/>
            <person name="Ng V."/>
            <person name="Clum A."/>
            <person name="Steindorff A."/>
            <person name="Ohm R."/>
            <person name="Martin F."/>
            <person name="Silar P."/>
            <person name="Natvig D."/>
            <person name="Lalanne C."/>
            <person name="Gautier V."/>
            <person name="Ament-velasquez S.L."/>
            <person name="Kruys A."/>
            <person name="Hutchinson M.I."/>
            <person name="Powell A.J."/>
            <person name="Barry K."/>
            <person name="Miller A.N."/>
            <person name="Grigoriev I.V."/>
            <person name="Debuchy R."/>
            <person name="Gladieux P."/>
            <person name="Thoren M.H."/>
            <person name="Johannesson H."/>
        </authorList>
    </citation>
    <scope>NUCLEOTIDE SEQUENCE</scope>
    <source>
        <strain evidence="6">CBS 232.78</strain>
    </source>
</reference>
<dbReference type="InterPro" id="IPR013083">
    <property type="entry name" value="Znf_RING/FYVE/PHD"/>
</dbReference>
<dbReference type="PANTHER" id="PTHR45626:SF52">
    <property type="entry name" value="SINGLE-STRANDED DNA-DEPENDENT ATPASE (EUROFUNG)"/>
    <property type="match status" value="1"/>
</dbReference>
<keyword evidence="3" id="KW-0378">Hydrolase</keyword>
<comment type="similarity">
    <text evidence="1">Belongs to the SNF2/RAD54 helicase family.</text>
</comment>
<dbReference type="CDD" id="cd18008">
    <property type="entry name" value="DEXDc_SHPRH-like"/>
    <property type="match status" value="1"/>
</dbReference>